<dbReference type="PANTHER" id="PTHR18866">
    <property type="entry name" value="CARBOXYLASE:PYRUVATE/ACETYL-COA/PROPIONYL-COA CARBOXYLASE"/>
    <property type="match status" value="1"/>
</dbReference>
<dbReference type="GO" id="GO:0005524">
    <property type="term" value="F:ATP binding"/>
    <property type="evidence" value="ECO:0007669"/>
    <property type="project" value="UniProtKB-UniRule"/>
</dbReference>
<protein>
    <recommendedName>
        <fullName evidence="7">ATP-grasp domain-containing protein</fullName>
    </recommendedName>
</protein>
<dbReference type="Pfam" id="PF02786">
    <property type="entry name" value="CPSase_L_D2"/>
    <property type="match status" value="1"/>
</dbReference>
<dbReference type="Proteomes" id="UP000270094">
    <property type="component" value="Unassembled WGS sequence"/>
</dbReference>
<dbReference type="EMBL" id="UYYB01026052">
    <property type="protein sequence ID" value="VDM72574.1"/>
    <property type="molecule type" value="Genomic_DNA"/>
</dbReference>
<dbReference type="Gene3D" id="3.30.470.20">
    <property type="entry name" value="ATP-grasp fold, B domain"/>
    <property type="match status" value="1"/>
</dbReference>
<dbReference type="SUPFAM" id="SSF56059">
    <property type="entry name" value="Glutathione synthetase ATP-binding domain-like"/>
    <property type="match status" value="1"/>
</dbReference>
<dbReference type="PROSITE" id="PS50975">
    <property type="entry name" value="ATP_GRASP"/>
    <property type="match status" value="1"/>
</dbReference>
<gene>
    <name evidence="8" type="ORF">SVUK_LOCUS7572</name>
</gene>
<dbReference type="GO" id="GO:0005739">
    <property type="term" value="C:mitochondrion"/>
    <property type="evidence" value="ECO:0007669"/>
    <property type="project" value="TreeGrafter"/>
</dbReference>
<proteinExistence type="predicted"/>
<keyword evidence="3 6" id="KW-0547">Nucleotide-binding</keyword>
<organism evidence="8 9">
    <name type="scientific">Strongylus vulgaris</name>
    <name type="common">Blood worm</name>
    <dbReference type="NCBI Taxonomy" id="40348"/>
    <lineage>
        <taxon>Eukaryota</taxon>
        <taxon>Metazoa</taxon>
        <taxon>Ecdysozoa</taxon>
        <taxon>Nematoda</taxon>
        <taxon>Chromadorea</taxon>
        <taxon>Rhabditida</taxon>
        <taxon>Rhabditina</taxon>
        <taxon>Rhabditomorpha</taxon>
        <taxon>Strongyloidea</taxon>
        <taxon>Strongylidae</taxon>
        <taxon>Strongylus</taxon>
    </lineage>
</organism>
<dbReference type="PANTHER" id="PTHR18866:SF33">
    <property type="entry name" value="METHYLCROTONOYL-COA CARBOXYLASE SUBUNIT ALPHA, MITOCHONDRIAL-RELATED"/>
    <property type="match status" value="1"/>
</dbReference>
<dbReference type="AlphaFoldDB" id="A0A3P7J3Y1"/>
<dbReference type="InterPro" id="IPR011761">
    <property type="entry name" value="ATP-grasp"/>
</dbReference>
<evidence type="ECO:0000256" key="2">
    <source>
        <dbReference type="ARBA" id="ARBA00022598"/>
    </source>
</evidence>
<keyword evidence="5" id="KW-0092">Biotin</keyword>
<reference evidence="8 9" key="1">
    <citation type="submission" date="2018-11" db="EMBL/GenBank/DDBJ databases">
        <authorList>
            <consortium name="Pathogen Informatics"/>
        </authorList>
    </citation>
    <scope>NUCLEOTIDE SEQUENCE [LARGE SCALE GENOMIC DNA]</scope>
</reference>
<feature type="domain" description="ATP-grasp" evidence="7">
    <location>
        <begin position="2"/>
        <end position="172"/>
    </location>
</feature>
<comment type="cofactor">
    <cofactor evidence="1">
        <name>biotin</name>
        <dbReference type="ChEBI" id="CHEBI:57586"/>
    </cofactor>
</comment>
<dbReference type="InterPro" id="IPR013815">
    <property type="entry name" value="ATP_grasp_subdomain_1"/>
</dbReference>
<evidence type="ECO:0000313" key="9">
    <source>
        <dbReference type="Proteomes" id="UP000270094"/>
    </source>
</evidence>
<evidence type="ECO:0000256" key="5">
    <source>
        <dbReference type="ARBA" id="ARBA00023267"/>
    </source>
</evidence>
<dbReference type="PROSITE" id="PS00867">
    <property type="entry name" value="CPSASE_2"/>
    <property type="match status" value="1"/>
</dbReference>
<dbReference type="GO" id="GO:0004658">
    <property type="term" value="F:propionyl-CoA carboxylase activity"/>
    <property type="evidence" value="ECO:0007669"/>
    <property type="project" value="TreeGrafter"/>
</dbReference>
<keyword evidence="2" id="KW-0436">Ligase</keyword>
<dbReference type="Gene3D" id="3.30.1490.20">
    <property type="entry name" value="ATP-grasp fold, A domain"/>
    <property type="match status" value="1"/>
</dbReference>
<accession>A0A3P7J3Y1</accession>
<dbReference type="GO" id="GO:0046872">
    <property type="term" value="F:metal ion binding"/>
    <property type="evidence" value="ECO:0007669"/>
    <property type="project" value="InterPro"/>
</dbReference>
<name>A0A3P7J3Y1_STRVU</name>
<dbReference type="InterPro" id="IPR005479">
    <property type="entry name" value="CPAse_ATP-bd"/>
</dbReference>
<dbReference type="PROSITE" id="PS00866">
    <property type="entry name" value="CPSASE_1"/>
    <property type="match status" value="1"/>
</dbReference>
<sequence>MVANDIGYPVMIKASAGGGGKGLRIAWNDKQARDGYRLSKQEAKSSFGDDRMLVEKFIDNPRHIEMQVLCDKHGHAIWLNERECSIQRRNQKVIEEAPSSFVPPDMRRRMGEQATSLALAVGYDSAGTVEFLVDSKRNFYFLEMNTRLQVEHPITECITGIDIVQQMLRVAYGHPLPLTQEQVPLNGWAFESRVYAEVRATLQ</sequence>
<evidence type="ECO:0000256" key="4">
    <source>
        <dbReference type="ARBA" id="ARBA00022840"/>
    </source>
</evidence>
<keyword evidence="4 6" id="KW-0067">ATP-binding</keyword>
<keyword evidence="9" id="KW-1185">Reference proteome</keyword>
<evidence type="ECO:0000256" key="6">
    <source>
        <dbReference type="PROSITE-ProRule" id="PRU00409"/>
    </source>
</evidence>
<dbReference type="InterPro" id="IPR050856">
    <property type="entry name" value="Biotin_carboxylase_complex"/>
</dbReference>
<evidence type="ECO:0000313" key="8">
    <source>
        <dbReference type="EMBL" id="VDM72574.1"/>
    </source>
</evidence>
<dbReference type="FunFam" id="3.30.1490.20:FF:000003">
    <property type="entry name" value="acetyl-CoA carboxylase isoform X1"/>
    <property type="match status" value="1"/>
</dbReference>
<evidence type="ECO:0000256" key="1">
    <source>
        <dbReference type="ARBA" id="ARBA00001953"/>
    </source>
</evidence>
<evidence type="ECO:0000259" key="7">
    <source>
        <dbReference type="PROSITE" id="PS50975"/>
    </source>
</evidence>
<evidence type="ECO:0000256" key="3">
    <source>
        <dbReference type="ARBA" id="ARBA00022741"/>
    </source>
</evidence>
<dbReference type="OrthoDB" id="5846249at2759"/>